<comment type="caution">
    <text evidence="1">The sequence shown here is derived from an EMBL/GenBank/DDBJ whole genome shotgun (WGS) entry which is preliminary data.</text>
</comment>
<name>A0A3E2U3Y7_9FIRM</name>
<dbReference type="Proteomes" id="UP000260991">
    <property type="component" value="Unassembled WGS sequence"/>
</dbReference>
<dbReference type="AlphaFoldDB" id="A0A3E2U3Y7"/>
<reference evidence="1 2" key="1">
    <citation type="submission" date="2018-08" db="EMBL/GenBank/DDBJ databases">
        <title>A genome reference for cultivated species of the human gut microbiota.</title>
        <authorList>
            <person name="Zou Y."/>
            <person name="Xue W."/>
            <person name="Luo G."/>
        </authorList>
    </citation>
    <scope>NUCLEOTIDE SEQUENCE [LARGE SCALE GENOMIC DNA]</scope>
    <source>
        <strain evidence="1 2">AF32-8AC</strain>
    </source>
</reference>
<dbReference type="RefSeq" id="WP_158403280.1">
    <property type="nucleotide sequence ID" value="NZ_QVER01000010.1"/>
</dbReference>
<dbReference type="EMBL" id="QVER01000010">
    <property type="protein sequence ID" value="RGB90932.1"/>
    <property type="molecule type" value="Genomic_DNA"/>
</dbReference>
<proteinExistence type="predicted"/>
<gene>
    <name evidence="1" type="ORF">DWZ46_09120</name>
</gene>
<evidence type="ECO:0000313" key="2">
    <source>
        <dbReference type="Proteomes" id="UP000260991"/>
    </source>
</evidence>
<accession>A0A3E2U3Y7</accession>
<protein>
    <submittedName>
        <fullName evidence="1">Uncharacterized protein</fullName>
    </submittedName>
</protein>
<evidence type="ECO:0000313" key="1">
    <source>
        <dbReference type="EMBL" id="RGB90932.1"/>
    </source>
</evidence>
<sequence>MEYNELVRLWEYAFQMLYEKDIALFETDVQERSIAGRLAIYLQHKYDGGFKKDACVDLEYNREGNDIKRPHPEDVNGWIAPDILLHVRKTKNNIFYCEVKKKSTKANEDSNRVKNAIRERKYQYGLNLYDIRKNGARLSVFDEYDGTIRQVEYVYDKYSKALNKTNITQYWVKSNEKWIPAMNEKGL</sequence>
<organism evidence="1 2">
    <name type="scientific">Faecalibacterium prausnitzii</name>
    <dbReference type="NCBI Taxonomy" id="853"/>
    <lineage>
        <taxon>Bacteria</taxon>
        <taxon>Bacillati</taxon>
        <taxon>Bacillota</taxon>
        <taxon>Clostridia</taxon>
        <taxon>Eubacteriales</taxon>
        <taxon>Oscillospiraceae</taxon>
        <taxon>Faecalibacterium</taxon>
    </lineage>
</organism>